<dbReference type="AlphaFoldDB" id="A0A9Q1JW74"/>
<gene>
    <name evidence="1" type="ORF">Cgig2_003361</name>
</gene>
<proteinExistence type="predicted"/>
<dbReference type="EMBL" id="JAKOGI010000624">
    <property type="protein sequence ID" value="KAJ8432215.1"/>
    <property type="molecule type" value="Genomic_DNA"/>
</dbReference>
<dbReference type="Proteomes" id="UP001153076">
    <property type="component" value="Unassembled WGS sequence"/>
</dbReference>
<reference evidence="1" key="1">
    <citation type="submission" date="2022-04" db="EMBL/GenBank/DDBJ databases">
        <title>Carnegiea gigantea Genome sequencing and assembly v2.</title>
        <authorList>
            <person name="Copetti D."/>
            <person name="Sanderson M.J."/>
            <person name="Burquez A."/>
            <person name="Wojciechowski M.F."/>
        </authorList>
    </citation>
    <scope>NUCLEOTIDE SEQUENCE</scope>
    <source>
        <strain evidence="1">SGP5-SGP5p</strain>
        <tissue evidence="1">Aerial part</tissue>
    </source>
</reference>
<evidence type="ECO:0000313" key="2">
    <source>
        <dbReference type="Proteomes" id="UP001153076"/>
    </source>
</evidence>
<evidence type="ECO:0000313" key="1">
    <source>
        <dbReference type="EMBL" id="KAJ8432215.1"/>
    </source>
</evidence>
<comment type="caution">
    <text evidence="1">The sequence shown here is derived from an EMBL/GenBank/DDBJ whole genome shotgun (WGS) entry which is preliminary data.</text>
</comment>
<organism evidence="1 2">
    <name type="scientific">Carnegiea gigantea</name>
    <dbReference type="NCBI Taxonomy" id="171969"/>
    <lineage>
        <taxon>Eukaryota</taxon>
        <taxon>Viridiplantae</taxon>
        <taxon>Streptophyta</taxon>
        <taxon>Embryophyta</taxon>
        <taxon>Tracheophyta</taxon>
        <taxon>Spermatophyta</taxon>
        <taxon>Magnoliopsida</taxon>
        <taxon>eudicotyledons</taxon>
        <taxon>Gunneridae</taxon>
        <taxon>Pentapetalae</taxon>
        <taxon>Caryophyllales</taxon>
        <taxon>Cactineae</taxon>
        <taxon>Cactaceae</taxon>
        <taxon>Cactoideae</taxon>
        <taxon>Echinocereeae</taxon>
        <taxon>Carnegiea</taxon>
    </lineage>
</organism>
<dbReference type="OrthoDB" id="913062at2759"/>
<accession>A0A9Q1JW74</accession>
<protein>
    <submittedName>
        <fullName evidence="1">Uncharacterized protein</fullName>
    </submittedName>
</protein>
<keyword evidence="2" id="KW-1185">Reference proteome</keyword>
<sequence length="160" mass="16970">MSEIPAPVCFGITLAPVEPTTHPPSHIETSHVSTASPSVPVATMVSPPFTPTLLSSTQAIPRYPFYFNNFPSPHNAHPSLPLNPTPSLSSLAASLNTPNITTLVIVRLSTPEDYLTGHTQFTAVLMSYGLLGLVDGSVTPPSMSIISATGEVQYNPEFQT</sequence>
<name>A0A9Q1JW74_9CARY</name>